<dbReference type="GO" id="GO:0016491">
    <property type="term" value="F:oxidoreductase activity"/>
    <property type="evidence" value="ECO:0007669"/>
    <property type="project" value="TreeGrafter"/>
</dbReference>
<dbReference type="OrthoDB" id="191139at2759"/>
<gene>
    <name evidence="2" type="primary">MIMI_R665</name>
    <name evidence="2" type="ORF">LHYA1_G004191</name>
</gene>
<dbReference type="PANTHER" id="PTHR43544">
    <property type="entry name" value="SHORT-CHAIN DEHYDROGENASE/REDUCTASE"/>
    <property type="match status" value="1"/>
</dbReference>
<sequence>MQLQFSVSYSIMRFAVALNSAAACEEFLESEDPLIIACQLRADEEACRSGRLPSLLALYVQSLSPKKADLVGTQLCPETAKYSRSIKMVQYSGIVGSIKAYLTHMTHEHRLEDLPSVGIEKPRYHPSTEDYETTLKVLDSIKNEDGFRIKASTSLEDIVRTLEESLKNSSFGHQDHVPRAPLRESMQITKSQRKCYICQFWLVTPHPQYQSLCKACGEFNLASSNLSLPSNLRLVGKTALVTGARIHLGFHTALRLLRSGAKVIISSRYPRNAALRYLAESDAGNWHDSLKIIGADFRAARDVFQLVECVKGILKQWDFGGVGKLDILVNNAAQTWTDSIQKEQEAIEQEEMLYLERSASHCGVLVASDYVPRVRGGTQESEPLITLSQLREQIVEAIHNTPDGDNMVANLPINGHTSMAVQDASDKCSWFQTLHEIPYEDIISAHSVNTFVPLILIRELLPLMGTTRSQSPLPLSTKPRAHIINVSAREGMFEANPKSKHKNGQHVHTNLTKAALNMLTETEAWPAWRERRVAMNSVDPGYLSMPLEMEKRGKKCPIGWEDGAGRVLWPVAVGERGEAVWGRFLKDYGAYHVDVGVGR</sequence>
<dbReference type="Gene3D" id="3.40.50.720">
    <property type="entry name" value="NAD(P)-binding Rossmann-like Domain"/>
    <property type="match status" value="1"/>
</dbReference>
<comment type="similarity">
    <text evidence="1">Belongs to the short-chain dehydrogenases/reductases (SDR) family.</text>
</comment>
<dbReference type="AlphaFoldDB" id="A0A8H8R2Y0"/>
<dbReference type="EMBL" id="QGMH01000049">
    <property type="protein sequence ID" value="TVY27398.1"/>
    <property type="molecule type" value="Genomic_DNA"/>
</dbReference>
<accession>A0A8H8R2Y0</accession>
<comment type="caution">
    <text evidence="2">The sequence shown here is derived from an EMBL/GenBank/DDBJ whole genome shotgun (WGS) entry which is preliminary data.</text>
</comment>
<dbReference type="Pfam" id="PF00106">
    <property type="entry name" value="adh_short"/>
    <property type="match status" value="1"/>
</dbReference>
<dbReference type="Proteomes" id="UP000431533">
    <property type="component" value="Unassembled WGS sequence"/>
</dbReference>
<proteinExistence type="inferred from homology"/>
<dbReference type="SUPFAM" id="SSF51735">
    <property type="entry name" value="NAD(P)-binding Rossmann-fold domains"/>
    <property type="match status" value="1"/>
</dbReference>
<dbReference type="InterPro" id="IPR036291">
    <property type="entry name" value="NAD(P)-bd_dom_sf"/>
</dbReference>
<name>A0A8H8R2Y0_9HELO</name>
<evidence type="ECO:0000313" key="2">
    <source>
        <dbReference type="EMBL" id="TVY27398.1"/>
    </source>
</evidence>
<evidence type="ECO:0008006" key="4">
    <source>
        <dbReference type="Google" id="ProtNLM"/>
    </source>
</evidence>
<dbReference type="RefSeq" id="XP_031006186.1">
    <property type="nucleotide sequence ID" value="XM_031149153.1"/>
</dbReference>
<dbReference type="GeneID" id="41984389"/>
<keyword evidence="3" id="KW-1185">Reference proteome</keyword>
<reference evidence="2 3" key="1">
    <citation type="submission" date="2018-05" db="EMBL/GenBank/DDBJ databases">
        <title>Genome sequencing and assembly of the regulated plant pathogen Lachnellula willkommii and related sister species for the development of diagnostic species identification markers.</title>
        <authorList>
            <person name="Giroux E."/>
            <person name="Bilodeau G."/>
        </authorList>
    </citation>
    <scope>NUCLEOTIDE SEQUENCE [LARGE SCALE GENOMIC DNA]</scope>
    <source>
        <strain evidence="2 3">CBS 185.66</strain>
    </source>
</reference>
<evidence type="ECO:0000256" key="1">
    <source>
        <dbReference type="ARBA" id="ARBA00006484"/>
    </source>
</evidence>
<dbReference type="PANTHER" id="PTHR43544:SF2">
    <property type="entry name" value="OXIDOREDUCTASE"/>
    <property type="match status" value="1"/>
</dbReference>
<dbReference type="CDD" id="cd05233">
    <property type="entry name" value="SDR_c"/>
    <property type="match status" value="1"/>
</dbReference>
<evidence type="ECO:0000313" key="3">
    <source>
        <dbReference type="Proteomes" id="UP000431533"/>
    </source>
</evidence>
<dbReference type="InterPro" id="IPR002347">
    <property type="entry name" value="SDR_fam"/>
</dbReference>
<organism evidence="2 3">
    <name type="scientific">Lachnellula hyalina</name>
    <dbReference type="NCBI Taxonomy" id="1316788"/>
    <lineage>
        <taxon>Eukaryota</taxon>
        <taxon>Fungi</taxon>
        <taxon>Dikarya</taxon>
        <taxon>Ascomycota</taxon>
        <taxon>Pezizomycotina</taxon>
        <taxon>Leotiomycetes</taxon>
        <taxon>Helotiales</taxon>
        <taxon>Lachnaceae</taxon>
        <taxon>Lachnellula</taxon>
    </lineage>
</organism>
<dbReference type="InterPro" id="IPR051468">
    <property type="entry name" value="Fungal_SecMetab_SDRs"/>
</dbReference>
<protein>
    <recommendedName>
        <fullName evidence="4">Oxidoreductase</fullName>
    </recommendedName>
</protein>
<dbReference type="GO" id="GO:0005737">
    <property type="term" value="C:cytoplasm"/>
    <property type="evidence" value="ECO:0007669"/>
    <property type="project" value="TreeGrafter"/>
</dbReference>